<dbReference type="GeneID" id="86820262"/>
<evidence type="ECO:0000313" key="2">
    <source>
        <dbReference type="EMBL" id="EEG49479.1"/>
    </source>
</evidence>
<keyword evidence="1" id="KW-0812">Transmembrane</keyword>
<name>C0CL94_BLAHS</name>
<dbReference type="AlphaFoldDB" id="C0CL94"/>
<sequence length="116" mass="12829">MGEFREVKLCSVGDRIQAEMILEVLSKNRIPAYRQGSVMDIYGGNSLEGEEIYVGKKDLPRAREALEGMGVLEEETYVPRDKREKEQGSGVFTVVKVFLTIVVAAAVILAAMMVGF</sequence>
<dbReference type="EMBL" id="ACBZ01000078">
    <property type="protein sequence ID" value="EEG49479.1"/>
    <property type="molecule type" value="Genomic_DNA"/>
</dbReference>
<reference evidence="2 3" key="1">
    <citation type="submission" date="2009-01" db="EMBL/GenBank/DDBJ databases">
        <authorList>
            <person name="Fulton L."/>
            <person name="Clifton S."/>
            <person name="Fulton B."/>
            <person name="Xu J."/>
            <person name="Minx P."/>
            <person name="Pepin K.H."/>
            <person name="Johnson M."/>
            <person name="Bhonagiri V."/>
            <person name="Nash W.E."/>
            <person name="Mardis E.R."/>
            <person name="Wilson R.K."/>
        </authorList>
    </citation>
    <scope>NUCLEOTIDE SEQUENCE [LARGE SCALE GENOMIC DNA]</scope>
    <source>
        <strain evidence="3">DSM 10507 / JCM 14656 / S5a33</strain>
    </source>
</reference>
<gene>
    <name evidence="2" type="ORF">RUMHYD_01615</name>
</gene>
<comment type="caution">
    <text evidence="2">The sequence shown here is derived from an EMBL/GenBank/DDBJ whole genome shotgun (WGS) entry which is preliminary data.</text>
</comment>
<keyword evidence="1" id="KW-1133">Transmembrane helix</keyword>
<evidence type="ECO:0000313" key="3">
    <source>
        <dbReference type="Proteomes" id="UP000003100"/>
    </source>
</evidence>
<dbReference type="RefSeq" id="WP_005947906.1">
    <property type="nucleotide sequence ID" value="NZ_CP136423.1"/>
</dbReference>
<proteinExistence type="predicted"/>
<feature type="transmembrane region" description="Helical" evidence="1">
    <location>
        <begin position="90"/>
        <end position="114"/>
    </location>
</feature>
<dbReference type="HOGENOM" id="CLU_2092053_0_0_9"/>
<dbReference type="eggNOG" id="ENOG502ZG8J">
    <property type="taxonomic scope" value="Bacteria"/>
</dbReference>
<reference evidence="2 3" key="2">
    <citation type="submission" date="2009-02" db="EMBL/GenBank/DDBJ databases">
        <title>Draft genome sequence of Blautia hydrogenotrophica DSM 10507 (Ruminococcus hydrogenotrophicus DSM 10507).</title>
        <authorList>
            <person name="Sudarsanam P."/>
            <person name="Ley R."/>
            <person name="Guruge J."/>
            <person name="Turnbaugh P.J."/>
            <person name="Mahowald M."/>
            <person name="Liep D."/>
            <person name="Gordon J."/>
        </authorList>
    </citation>
    <scope>NUCLEOTIDE SEQUENCE [LARGE SCALE GENOMIC DNA]</scope>
    <source>
        <strain evidence="3">DSM 10507 / JCM 14656 / S5a33</strain>
    </source>
</reference>
<evidence type="ECO:0000256" key="1">
    <source>
        <dbReference type="SAM" id="Phobius"/>
    </source>
</evidence>
<dbReference type="Proteomes" id="UP000003100">
    <property type="component" value="Unassembled WGS sequence"/>
</dbReference>
<keyword evidence="1" id="KW-0472">Membrane</keyword>
<keyword evidence="3" id="KW-1185">Reference proteome</keyword>
<organism evidence="2 3">
    <name type="scientific">Blautia hydrogenotrophica (strain DSM 10507 / JCM 14656 / S5a33)</name>
    <name type="common">Ruminococcus hydrogenotrophicus</name>
    <dbReference type="NCBI Taxonomy" id="476272"/>
    <lineage>
        <taxon>Bacteria</taxon>
        <taxon>Bacillati</taxon>
        <taxon>Bacillota</taxon>
        <taxon>Clostridia</taxon>
        <taxon>Lachnospirales</taxon>
        <taxon>Lachnospiraceae</taxon>
        <taxon>Blautia</taxon>
    </lineage>
</organism>
<accession>C0CL94</accession>
<protein>
    <submittedName>
        <fullName evidence="2">Uncharacterized protein</fullName>
    </submittedName>
</protein>
<dbReference type="PATRIC" id="fig|476272.21.peg.2966"/>